<sequence>MSYLALYRKWRPYRFEDIAGQDTVIQVLLNALKSQRIPHAFLFSGPRGVGKTTTARVLAMALNCREGVTPAPCGVCSSCLAIRQGRALDVVEVDAASHRGIDEIRELRENVKYVPLESRFKVYIIDEVHMLTPEAFNALLKTLEEPPGHVVFILATTDPRRLPETILSRCVRLFFNPIPHEVIVEQLRRIAASEEVSIEEDVLHLIARKAEGSLRDAESLLEQLLAFGEKVIPLSLAVRVLRDVEARDLDAFFTLLRKKDLGKALVTLEEWLSRGLGPEDIVASLVQYFRDLFVVASSTYHALFGISQSRWGDLKALAEPFDPRVFGTVLNRLRVLEGDLRRLPHARVLLEVALLDIMECLGQKVEEEQPEAPGTAPSRRDFWQEVLQEVKRSKISLYAFLQLAEVRFEEPSRLVIAFGPDCQFHKESVERRENLEILEKALLRVRGEKCRIECVLQGERKTETREALVAEIPRKAEPVRERLREGNSPLPEILNLFSGTVVHYVPNEQPKGRWEDAELEKPDEGSPEDAG</sequence>
<reference evidence="11" key="1">
    <citation type="journal article" date="2020" name="mSystems">
        <title>Genome- and Community-Level Interaction Insights into Carbon Utilization and Element Cycling Functions of Hydrothermarchaeota in Hydrothermal Sediment.</title>
        <authorList>
            <person name="Zhou Z."/>
            <person name="Liu Y."/>
            <person name="Xu W."/>
            <person name="Pan J."/>
            <person name="Luo Z.H."/>
            <person name="Li M."/>
        </authorList>
    </citation>
    <scope>NUCLEOTIDE SEQUENCE [LARGE SCALE GENOMIC DNA]</scope>
    <source>
        <strain evidence="11">SpSt-747</strain>
    </source>
</reference>
<dbReference type="GO" id="GO:0005524">
    <property type="term" value="F:ATP binding"/>
    <property type="evidence" value="ECO:0007669"/>
    <property type="project" value="UniProtKB-KW"/>
</dbReference>
<dbReference type="PRINTS" id="PR00300">
    <property type="entry name" value="CLPPROTEASEA"/>
</dbReference>
<protein>
    <recommendedName>
        <fullName evidence="8">DNA polymerase III subunit gamma/tau</fullName>
        <ecNumber evidence="8">2.7.7.7</ecNumber>
    </recommendedName>
</protein>
<evidence type="ECO:0000313" key="11">
    <source>
        <dbReference type="EMBL" id="HGI31612.1"/>
    </source>
</evidence>
<evidence type="ECO:0000256" key="1">
    <source>
        <dbReference type="ARBA" id="ARBA00006360"/>
    </source>
</evidence>
<keyword evidence="4" id="KW-0862">Zinc</keyword>
<dbReference type="InterPro" id="IPR001270">
    <property type="entry name" value="ClpA/B"/>
</dbReference>
<dbReference type="SMART" id="SM00382">
    <property type="entry name" value="AAA"/>
    <property type="match status" value="1"/>
</dbReference>
<dbReference type="GO" id="GO:0003677">
    <property type="term" value="F:DNA binding"/>
    <property type="evidence" value="ECO:0007669"/>
    <property type="project" value="InterPro"/>
</dbReference>
<dbReference type="GO" id="GO:0009360">
    <property type="term" value="C:DNA polymerase III complex"/>
    <property type="evidence" value="ECO:0007669"/>
    <property type="project" value="InterPro"/>
</dbReference>
<evidence type="ECO:0000259" key="10">
    <source>
        <dbReference type="SMART" id="SM00382"/>
    </source>
</evidence>
<evidence type="ECO:0000256" key="3">
    <source>
        <dbReference type="ARBA" id="ARBA00022741"/>
    </source>
</evidence>
<comment type="subunit">
    <text evidence="8">DNA polymerase III contains a core (composed of alpha, epsilon and theta chains) that associates with a tau subunit. This core dimerizes to form the POLIII' complex. PolIII' associates with the gamma complex (composed of gamma, delta, delta', psi and chi chains) and with the beta chain to form the complete DNA polymerase III complex.</text>
</comment>
<organism evidence="11">
    <name type="scientific">Candidatus Caldatribacterium californiense</name>
    <dbReference type="NCBI Taxonomy" id="1454726"/>
    <lineage>
        <taxon>Bacteria</taxon>
        <taxon>Pseudomonadati</taxon>
        <taxon>Atribacterota</taxon>
        <taxon>Atribacteria</taxon>
        <taxon>Atribacterales</taxon>
        <taxon>Candidatus Caldatribacteriaceae</taxon>
        <taxon>Candidatus Caldatribacterium</taxon>
    </lineage>
</organism>
<dbReference type="FunFam" id="1.10.8.60:FF:000013">
    <property type="entry name" value="DNA polymerase III subunit gamma/tau"/>
    <property type="match status" value="1"/>
</dbReference>
<dbReference type="NCBIfam" id="TIGR02397">
    <property type="entry name" value="dnaX_nterm"/>
    <property type="match status" value="1"/>
</dbReference>
<comment type="catalytic activity">
    <reaction evidence="7 8">
        <text>DNA(n) + a 2'-deoxyribonucleoside 5'-triphosphate = DNA(n+1) + diphosphate</text>
        <dbReference type="Rhea" id="RHEA:22508"/>
        <dbReference type="Rhea" id="RHEA-COMP:17339"/>
        <dbReference type="Rhea" id="RHEA-COMP:17340"/>
        <dbReference type="ChEBI" id="CHEBI:33019"/>
        <dbReference type="ChEBI" id="CHEBI:61560"/>
        <dbReference type="ChEBI" id="CHEBI:173112"/>
        <dbReference type="EC" id="2.7.7.7"/>
    </reaction>
</comment>
<comment type="function">
    <text evidence="8">DNA polymerase III is a complex, multichain enzyme responsible for most of the replicative synthesis in bacteria. This DNA polymerase also exhibits 3' to 5' exonuclease activity.</text>
</comment>
<evidence type="ECO:0000256" key="2">
    <source>
        <dbReference type="ARBA" id="ARBA00022723"/>
    </source>
</evidence>
<dbReference type="PANTHER" id="PTHR11669:SF0">
    <property type="entry name" value="PROTEIN STICHEL-LIKE 2"/>
    <property type="match status" value="1"/>
</dbReference>
<keyword evidence="2" id="KW-0479">Metal-binding</keyword>
<evidence type="ECO:0000256" key="4">
    <source>
        <dbReference type="ARBA" id="ARBA00022833"/>
    </source>
</evidence>
<dbReference type="FunFam" id="3.40.50.300:FF:000014">
    <property type="entry name" value="DNA polymerase III subunit gamma/tau"/>
    <property type="match status" value="1"/>
</dbReference>
<dbReference type="Gene3D" id="3.40.50.300">
    <property type="entry name" value="P-loop containing nucleotide triphosphate hydrolases"/>
    <property type="match status" value="1"/>
</dbReference>
<name>A0A7V3YIA2_9BACT</name>
<evidence type="ECO:0000256" key="7">
    <source>
        <dbReference type="ARBA" id="ARBA00049244"/>
    </source>
</evidence>
<dbReference type="GO" id="GO:0046872">
    <property type="term" value="F:metal ion binding"/>
    <property type="evidence" value="ECO:0007669"/>
    <property type="project" value="UniProtKB-KW"/>
</dbReference>
<keyword evidence="5 8" id="KW-0067">ATP-binding</keyword>
<dbReference type="NCBIfam" id="NF004046">
    <property type="entry name" value="PRK05563.1"/>
    <property type="match status" value="1"/>
</dbReference>
<dbReference type="PANTHER" id="PTHR11669">
    <property type="entry name" value="REPLICATION FACTOR C / DNA POLYMERASE III GAMMA-TAU SUBUNIT"/>
    <property type="match status" value="1"/>
</dbReference>
<evidence type="ECO:0000256" key="5">
    <source>
        <dbReference type="ARBA" id="ARBA00022840"/>
    </source>
</evidence>
<keyword evidence="6 8" id="KW-0239">DNA-directed DNA polymerase</keyword>
<keyword evidence="8 11" id="KW-0548">Nucleotidyltransferase</keyword>
<dbReference type="CDD" id="cd00009">
    <property type="entry name" value="AAA"/>
    <property type="match status" value="1"/>
</dbReference>
<keyword evidence="8" id="KW-0235">DNA replication</keyword>
<comment type="caution">
    <text evidence="11">The sequence shown here is derived from an EMBL/GenBank/DDBJ whole genome shotgun (WGS) entry which is preliminary data.</text>
</comment>
<dbReference type="Pfam" id="PF13177">
    <property type="entry name" value="DNA_pol3_delta2"/>
    <property type="match status" value="1"/>
</dbReference>
<keyword evidence="8 11" id="KW-0808">Transferase</keyword>
<proteinExistence type="inferred from homology"/>
<dbReference type="InterPro" id="IPR045085">
    <property type="entry name" value="HLD_clamp_pol_III_gamma_tau"/>
</dbReference>
<dbReference type="InterPro" id="IPR027417">
    <property type="entry name" value="P-loop_NTPase"/>
</dbReference>
<dbReference type="InterPro" id="IPR048448">
    <property type="entry name" value="DnaX-like_C"/>
</dbReference>
<dbReference type="Pfam" id="PF20964">
    <property type="entry name" value="DnaX_C"/>
    <property type="match status" value="1"/>
</dbReference>
<dbReference type="SUPFAM" id="SSF48019">
    <property type="entry name" value="post-AAA+ oligomerization domain-like"/>
    <property type="match status" value="1"/>
</dbReference>
<dbReference type="EC" id="2.7.7.7" evidence="8"/>
<dbReference type="InterPro" id="IPR012763">
    <property type="entry name" value="DNA_pol_III_sug/sutau_N"/>
</dbReference>
<dbReference type="InterPro" id="IPR050238">
    <property type="entry name" value="DNA_Rep/Repair_Clamp_Loader"/>
</dbReference>
<dbReference type="SUPFAM" id="SSF52540">
    <property type="entry name" value="P-loop containing nucleoside triphosphate hydrolases"/>
    <property type="match status" value="1"/>
</dbReference>
<dbReference type="AlphaFoldDB" id="A0A7V3YIA2"/>
<dbReference type="Pfam" id="PF22608">
    <property type="entry name" value="DNAX_ATPase_lid"/>
    <property type="match status" value="1"/>
</dbReference>
<dbReference type="CDD" id="cd18137">
    <property type="entry name" value="HLD_clamp_pol_III_gamma_tau"/>
    <property type="match status" value="1"/>
</dbReference>
<feature type="domain" description="AAA+ ATPase" evidence="10">
    <location>
        <begin position="37"/>
        <end position="179"/>
    </location>
</feature>
<evidence type="ECO:0000256" key="8">
    <source>
        <dbReference type="RuleBase" id="RU364063"/>
    </source>
</evidence>
<dbReference type="GO" id="GO:0003887">
    <property type="term" value="F:DNA-directed DNA polymerase activity"/>
    <property type="evidence" value="ECO:0007669"/>
    <property type="project" value="UniProtKB-KW"/>
</dbReference>
<comment type="similarity">
    <text evidence="1 8">Belongs to the DnaX/STICHEL family.</text>
</comment>
<feature type="region of interest" description="Disordered" evidence="9">
    <location>
        <begin position="507"/>
        <end position="531"/>
    </location>
</feature>
<keyword evidence="3 8" id="KW-0547">Nucleotide-binding</keyword>
<accession>A0A7V3YIA2</accession>
<dbReference type="EMBL" id="DTFV01000141">
    <property type="protein sequence ID" value="HGI31612.1"/>
    <property type="molecule type" value="Genomic_DNA"/>
</dbReference>
<evidence type="ECO:0000256" key="6">
    <source>
        <dbReference type="ARBA" id="ARBA00022932"/>
    </source>
</evidence>
<gene>
    <name evidence="8 11" type="primary">dnaX</name>
    <name evidence="11" type="ORF">ENV30_10005</name>
</gene>
<feature type="compositionally biased region" description="Basic and acidic residues" evidence="9">
    <location>
        <begin position="510"/>
        <end position="524"/>
    </location>
</feature>
<dbReference type="Gene3D" id="1.10.8.60">
    <property type="match status" value="1"/>
</dbReference>
<dbReference type="InterPro" id="IPR008921">
    <property type="entry name" value="DNA_pol3_clamp-load_cplx_C"/>
</dbReference>
<dbReference type="InterPro" id="IPR003593">
    <property type="entry name" value="AAA+_ATPase"/>
</dbReference>
<dbReference type="GO" id="GO:0006261">
    <property type="term" value="P:DNA-templated DNA replication"/>
    <property type="evidence" value="ECO:0007669"/>
    <property type="project" value="TreeGrafter"/>
</dbReference>
<evidence type="ECO:0000256" key="9">
    <source>
        <dbReference type="SAM" id="MobiDB-lite"/>
    </source>
</evidence>